<dbReference type="WBParaSite" id="TASK_0000507601-mRNA-1">
    <property type="protein sequence ID" value="TASK_0000507601-mRNA-1"/>
    <property type="gene ID" value="TASK_0000507601"/>
</dbReference>
<keyword evidence="2" id="KW-1185">Reference proteome</keyword>
<name>A0A0R3W4T2_TAEAS</name>
<evidence type="ECO:0000313" key="3">
    <source>
        <dbReference type="WBParaSite" id="TASK_0000507601-mRNA-1"/>
    </source>
</evidence>
<evidence type="ECO:0000313" key="1">
    <source>
        <dbReference type="EMBL" id="VDK34468.1"/>
    </source>
</evidence>
<evidence type="ECO:0000313" key="2">
    <source>
        <dbReference type="Proteomes" id="UP000282613"/>
    </source>
</evidence>
<dbReference type="AlphaFoldDB" id="A0A0R3W4T2"/>
<gene>
    <name evidence="1" type="ORF">TASK_LOCUS5077</name>
</gene>
<sequence>MGPLKNHFWKGTKENFQRLAHRLGLRQAHSSKKHPTKKDCCGDTALIDIPSSSEESKTLELQSASHIIRGVEPTNLYDPSLHFGVRRHSSPIVSETVDQPLPRIKYQTSKQARMSATLSTSACTETFPQL</sequence>
<reference evidence="3" key="1">
    <citation type="submission" date="2017-02" db="UniProtKB">
        <authorList>
            <consortium name="WormBaseParasite"/>
        </authorList>
    </citation>
    <scope>IDENTIFICATION</scope>
</reference>
<dbReference type="OrthoDB" id="6251662at2759"/>
<dbReference type="Proteomes" id="UP000282613">
    <property type="component" value="Unassembled WGS sequence"/>
</dbReference>
<dbReference type="EMBL" id="UYRS01018390">
    <property type="protein sequence ID" value="VDK34468.1"/>
    <property type="molecule type" value="Genomic_DNA"/>
</dbReference>
<proteinExistence type="predicted"/>
<reference evidence="1 2" key="2">
    <citation type="submission" date="2018-11" db="EMBL/GenBank/DDBJ databases">
        <authorList>
            <consortium name="Pathogen Informatics"/>
        </authorList>
    </citation>
    <scope>NUCLEOTIDE SEQUENCE [LARGE SCALE GENOMIC DNA]</scope>
</reference>
<accession>A0A0R3W4T2</accession>
<organism evidence="3">
    <name type="scientific">Taenia asiatica</name>
    <name type="common">Asian tapeworm</name>
    <dbReference type="NCBI Taxonomy" id="60517"/>
    <lineage>
        <taxon>Eukaryota</taxon>
        <taxon>Metazoa</taxon>
        <taxon>Spiralia</taxon>
        <taxon>Lophotrochozoa</taxon>
        <taxon>Platyhelminthes</taxon>
        <taxon>Cestoda</taxon>
        <taxon>Eucestoda</taxon>
        <taxon>Cyclophyllidea</taxon>
        <taxon>Taeniidae</taxon>
        <taxon>Taenia</taxon>
    </lineage>
</organism>
<protein>
    <submittedName>
        <fullName evidence="1 3">Uncharacterized protein</fullName>
    </submittedName>
</protein>